<dbReference type="OrthoDB" id="5967017at2759"/>
<protein>
    <submittedName>
        <fullName evidence="2">Uncharacterized protein</fullName>
    </submittedName>
</protein>
<organism evidence="2 3">
    <name type="scientific">Allacma fusca</name>
    <dbReference type="NCBI Taxonomy" id="39272"/>
    <lineage>
        <taxon>Eukaryota</taxon>
        <taxon>Metazoa</taxon>
        <taxon>Ecdysozoa</taxon>
        <taxon>Arthropoda</taxon>
        <taxon>Hexapoda</taxon>
        <taxon>Collembola</taxon>
        <taxon>Symphypleona</taxon>
        <taxon>Sminthuridae</taxon>
        <taxon>Allacma</taxon>
    </lineage>
</organism>
<accession>A0A8J2JVM9</accession>
<dbReference type="Proteomes" id="UP000708208">
    <property type="component" value="Unassembled WGS sequence"/>
</dbReference>
<dbReference type="EMBL" id="CAJVCH010148212">
    <property type="protein sequence ID" value="CAG7727407.1"/>
    <property type="molecule type" value="Genomic_DNA"/>
</dbReference>
<sequence length="37" mass="4111">MVGTAENMDEYSPITPDLFLRGARDEGVPEMDMVDHA</sequence>
<gene>
    <name evidence="2" type="ORF">AFUS01_LOCUS16251</name>
</gene>
<comment type="caution">
    <text evidence="2">The sequence shown here is derived from an EMBL/GenBank/DDBJ whole genome shotgun (WGS) entry which is preliminary data.</text>
</comment>
<keyword evidence="3" id="KW-1185">Reference proteome</keyword>
<feature type="non-terminal residue" evidence="2">
    <location>
        <position position="1"/>
    </location>
</feature>
<proteinExistence type="predicted"/>
<feature type="compositionally biased region" description="Basic and acidic residues" evidence="1">
    <location>
        <begin position="22"/>
        <end position="37"/>
    </location>
</feature>
<reference evidence="2" key="1">
    <citation type="submission" date="2021-06" db="EMBL/GenBank/DDBJ databases">
        <authorList>
            <person name="Hodson N. C."/>
            <person name="Mongue J. A."/>
            <person name="Jaron S. K."/>
        </authorList>
    </citation>
    <scope>NUCLEOTIDE SEQUENCE</scope>
</reference>
<feature type="region of interest" description="Disordered" evidence="1">
    <location>
        <begin position="1"/>
        <end position="37"/>
    </location>
</feature>
<evidence type="ECO:0000313" key="2">
    <source>
        <dbReference type="EMBL" id="CAG7727407.1"/>
    </source>
</evidence>
<dbReference type="AlphaFoldDB" id="A0A8J2JVM9"/>
<evidence type="ECO:0000256" key="1">
    <source>
        <dbReference type="SAM" id="MobiDB-lite"/>
    </source>
</evidence>
<name>A0A8J2JVM9_9HEXA</name>
<evidence type="ECO:0000313" key="3">
    <source>
        <dbReference type="Proteomes" id="UP000708208"/>
    </source>
</evidence>